<organism evidence="1 2">
    <name type="scientific">Hirsutella rhossiliensis</name>
    <dbReference type="NCBI Taxonomy" id="111463"/>
    <lineage>
        <taxon>Eukaryota</taxon>
        <taxon>Fungi</taxon>
        <taxon>Dikarya</taxon>
        <taxon>Ascomycota</taxon>
        <taxon>Pezizomycotina</taxon>
        <taxon>Sordariomycetes</taxon>
        <taxon>Hypocreomycetidae</taxon>
        <taxon>Hypocreales</taxon>
        <taxon>Ophiocordycipitaceae</taxon>
        <taxon>Hirsutella</taxon>
    </lineage>
</organism>
<comment type="caution">
    <text evidence="1">The sequence shown here is derived from an EMBL/GenBank/DDBJ whole genome shotgun (WGS) entry which is preliminary data.</text>
</comment>
<name>A0A9P8N6K2_9HYPO</name>
<dbReference type="AlphaFoldDB" id="A0A9P8N6K2"/>
<protein>
    <submittedName>
        <fullName evidence="1">Geminivirus rep catalytic domain-containing protein</fullName>
    </submittedName>
</protein>
<keyword evidence="2" id="KW-1185">Reference proteome</keyword>
<evidence type="ECO:0000313" key="1">
    <source>
        <dbReference type="EMBL" id="KAH0966719.1"/>
    </source>
</evidence>
<dbReference type="SUPFAM" id="SSF55464">
    <property type="entry name" value="Origin of replication-binding domain, RBD-like"/>
    <property type="match status" value="1"/>
</dbReference>
<dbReference type="RefSeq" id="XP_044724232.1">
    <property type="nucleotide sequence ID" value="XM_044860599.1"/>
</dbReference>
<evidence type="ECO:0000313" key="2">
    <source>
        <dbReference type="Proteomes" id="UP000824596"/>
    </source>
</evidence>
<dbReference type="Gene3D" id="3.40.1310.20">
    <property type="match status" value="1"/>
</dbReference>
<proteinExistence type="predicted"/>
<accession>A0A9P8N6K2</accession>
<dbReference type="OrthoDB" id="5147171at2759"/>
<sequence length="334" mass="38662">MEVDPPASDSGYESVERDAREIPGVTEKHQDFVFHANMAFVTYTRSRVEDPEEFHRYLRESLAPSLPRVNRRTGQAGTVQVYGCKELHEDGTPHYHVMLKFEPRVHWRNAREKFRVWIDVKDGREVDTTSINIHKKPENETPAYFLQCVQAYIAKGGDVFGEWIGPKTTTASEKDKYLEQAVETESREEAETLLKTHFKSWWNFDVARLGRPTCLVIVGRPRSGKTEWALSFGRPAHMTGEWNMDELMKPDITHVVLNDIKLRAFPYKRDLAGCQEYITATGKYREQRTIRMGIPVIWTCNEDNDVTKDKDIGQYLLETAVIYRVPKGKMLYGK</sequence>
<dbReference type="GeneID" id="68351257"/>
<gene>
    <name evidence="1" type="ORF">HRG_02128</name>
</gene>
<reference evidence="1" key="1">
    <citation type="submission" date="2021-09" db="EMBL/GenBank/DDBJ databases">
        <title>A high-quality genome of the endoparasitic fungus Hirsutella rhossiliensis with a comparison of Hirsutella genomes reveals transposable elements contributing to genome size variation.</title>
        <authorList>
            <person name="Lin R."/>
            <person name="Jiao Y."/>
            <person name="Sun X."/>
            <person name="Ling J."/>
            <person name="Xie B."/>
            <person name="Cheng X."/>
        </authorList>
    </citation>
    <scope>NUCLEOTIDE SEQUENCE</scope>
    <source>
        <strain evidence="1">HR02</strain>
    </source>
</reference>
<dbReference type="EMBL" id="JAIZPD010000002">
    <property type="protein sequence ID" value="KAH0966719.1"/>
    <property type="molecule type" value="Genomic_DNA"/>
</dbReference>
<dbReference type="Proteomes" id="UP000824596">
    <property type="component" value="Unassembled WGS sequence"/>
</dbReference>